<feature type="chain" id="PRO_5007572583" description="Bdellovibrio beta-sandwich domain-containing protein" evidence="1">
    <location>
        <begin position="18"/>
        <end position="335"/>
    </location>
</feature>
<keyword evidence="1" id="KW-0732">Signal</keyword>
<evidence type="ECO:0000256" key="1">
    <source>
        <dbReference type="SAM" id="SignalP"/>
    </source>
</evidence>
<organism evidence="2 3">
    <name type="scientific">Bdellovibrio bacteriovorus</name>
    <dbReference type="NCBI Taxonomy" id="959"/>
    <lineage>
        <taxon>Bacteria</taxon>
        <taxon>Pseudomonadati</taxon>
        <taxon>Bdellovibrionota</taxon>
        <taxon>Bdellovibrionia</taxon>
        <taxon>Bdellovibrionales</taxon>
        <taxon>Pseudobdellovibrionaceae</taxon>
        <taxon>Bdellovibrio</taxon>
    </lineage>
</organism>
<evidence type="ECO:0008006" key="4">
    <source>
        <dbReference type="Google" id="ProtNLM"/>
    </source>
</evidence>
<comment type="caution">
    <text evidence="2">The sequence shown here is derived from an EMBL/GenBank/DDBJ whole genome shotgun (WGS) entry which is preliminary data.</text>
</comment>
<sequence length="335" mass="36730">MLSRILFIFFLASGAKAQYVSLSTDKTTYQPEEKMVVVAYQKSALPSGQELTVELSSNSVEMRAIRIGSKLFAGTVNAPSVASNYIVKAFVYSQDIALANAVRSEIGAMLNKILQAQLLLRSETSPDKIILLEDSINELRSLIVAKESELKQSRTLLEEVSLNISVLASNVKPSATPKFSDPIDVSFDNGTGQYQVGDSATISALIHPDIISPSNTYSYDLYTDLDGIAVPNSKDSEFIFNVPISSSMLTLGNHQLRLKIVGMAMDKEELFSTIIGDALSYKTELTQMIDNSSGASKVFYEMELGELQLIIDVIFDIYNSNKVILYEESVLITVS</sequence>
<dbReference type="AlphaFoldDB" id="A0A150WDM2"/>
<evidence type="ECO:0000313" key="2">
    <source>
        <dbReference type="EMBL" id="KYG61001.1"/>
    </source>
</evidence>
<dbReference type="RefSeq" id="WP_063244380.1">
    <property type="nucleotide sequence ID" value="NZ_LUKF01000017.1"/>
</dbReference>
<evidence type="ECO:0000313" key="3">
    <source>
        <dbReference type="Proteomes" id="UP000075391"/>
    </source>
</evidence>
<reference evidence="2 3" key="1">
    <citation type="submission" date="2016-03" db="EMBL/GenBank/DDBJ databases">
        <authorList>
            <person name="Ploux O."/>
        </authorList>
    </citation>
    <scope>NUCLEOTIDE SEQUENCE [LARGE SCALE GENOMIC DNA]</scope>
    <source>
        <strain evidence="2 3">BER2</strain>
    </source>
</reference>
<protein>
    <recommendedName>
        <fullName evidence="4">Bdellovibrio beta-sandwich domain-containing protein</fullName>
    </recommendedName>
</protein>
<gene>
    <name evidence="2" type="ORF">AZI85_08550</name>
</gene>
<name>A0A150WDM2_BDEBC</name>
<accession>A0A150WDM2</accession>
<dbReference type="Proteomes" id="UP000075391">
    <property type="component" value="Unassembled WGS sequence"/>
</dbReference>
<proteinExistence type="predicted"/>
<dbReference type="EMBL" id="LUKF01000017">
    <property type="protein sequence ID" value="KYG61001.1"/>
    <property type="molecule type" value="Genomic_DNA"/>
</dbReference>
<feature type="signal peptide" evidence="1">
    <location>
        <begin position="1"/>
        <end position="17"/>
    </location>
</feature>